<reference evidence="6 7" key="1">
    <citation type="submission" date="2018-08" db="EMBL/GenBank/DDBJ databases">
        <title>Genomic investigation of the strawberry pathogen Phytophthora fragariae indicates pathogenicity is determined by transcriptional variation in three key races.</title>
        <authorList>
            <person name="Adams T.M."/>
            <person name="Armitage A.D."/>
            <person name="Sobczyk M.K."/>
            <person name="Bates H.J."/>
            <person name="Dunwell J.M."/>
            <person name="Nellist C.F."/>
            <person name="Harrison R.J."/>
        </authorList>
    </citation>
    <scope>NUCLEOTIDE SEQUENCE [LARGE SCALE GENOMIC DNA]</scope>
    <source>
        <strain evidence="5 7">NOV-5</strain>
        <strain evidence="3 8">NOV-71</strain>
        <strain evidence="1 6">NOV-9</strain>
        <strain evidence="4 10">ONT-3</strain>
        <strain evidence="2 9">SCRP245</strain>
    </source>
</reference>
<evidence type="ECO:0000313" key="9">
    <source>
        <dbReference type="Proteomes" id="UP000460718"/>
    </source>
</evidence>
<evidence type="ECO:0000313" key="7">
    <source>
        <dbReference type="Proteomes" id="UP000440732"/>
    </source>
</evidence>
<sequence length="55" mass="5012">MTGPAIAGVTCLPLPLSGAGAVSAGRDADPGIDKPVTQPASCAGVSCMAGAAATG</sequence>
<dbReference type="EMBL" id="QXGF01001008">
    <property type="protein sequence ID" value="KAE8933479.1"/>
    <property type="molecule type" value="Genomic_DNA"/>
</dbReference>
<dbReference type="EMBL" id="QXFX01000927">
    <property type="protein sequence ID" value="KAE9100623.1"/>
    <property type="molecule type" value="Genomic_DNA"/>
</dbReference>
<proteinExistence type="predicted"/>
<dbReference type="Proteomes" id="UP000460718">
    <property type="component" value="Unassembled WGS sequence"/>
</dbReference>
<accession>A0A6A3RTP2</accession>
<protein>
    <submittedName>
        <fullName evidence="3">Uncharacterized protein</fullName>
    </submittedName>
</protein>
<evidence type="ECO:0000313" key="8">
    <source>
        <dbReference type="Proteomes" id="UP000441208"/>
    </source>
</evidence>
<evidence type="ECO:0000313" key="2">
    <source>
        <dbReference type="EMBL" id="KAE9000241.1"/>
    </source>
</evidence>
<evidence type="ECO:0000313" key="3">
    <source>
        <dbReference type="EMBL" id="KAE9100123.1"/>
    </source>
</evidence>
<dbReference type="EMBL" id="QXFZ01000965">
    <property type="protein sequence ID" value="KAE9100123.1"/>
    <property type="molecule type" value="Genomic_DNA"/>
</dbReference>
<gene>
    <name evidence="5" type="ORF">PF006_g14353</name>
    <name evidence="3" type="ORF">PF007_g15636</name>
    <name evidence="1" type="ORF">PF009_g16517</name>
    <name evidence="4" type="ORF">PF010_g14748</name>
    <name evidence="2" type="ORF">PF011_g14269</name>
</gene>
<dbReference type="EMBL" id="QXGA01000898">
    <property type="protein sequence ID" value="KAE9136562.1"/>
    <property type="molecule type" value="Genomic_DNA"/>
</dbReference>
<organism evidence="3 8">
    <name type="scientific">Phytophthora fragariae</name>
    <dbReference type="NCBI Taxonomy" id="53985"/>
    <lineage>
        <taxon>Eukaryota</taxon>
        <taxon>Sar</taxon>
        <taxon>Stramenopiles</taxon>
        <taxon>Oomycota</taxon>
        <taxon>Peronosporomycetes</taxon>
        <taxon>Peronosporales</taxon>
        <taxon>Peronosporaceae</taxon>
        <taxon>Phytophthora</taxon>
    </lineage>
</organism>
<dbReference type="AlphaFoldDB" id="A0A6A3RTP2"/>
<evidence type="ECO:0000313" key="6">
    <source>
        <dbReference type="Proteomes" id="UP000429523"/>
    </source>
</evidence>
<evidence type="ECO:0000313" key="5">
    <source>
        <dbReference type="EMBL" id="KAE9136562.1"/>
    </source>
</evidence>
<comment type="caution">
    <text evidence="3">The sequence shown here is derived from an EMBL/GenBank/DDBJ whole genome shotgun (WGS) entry which is preliminary data.</text>
</comment>
<evidence type="ECO:0000313" key="10">
    <source>
        <dbReference type="Proteomes" id="UP000488956"/>
    </source>
</evidence>
<dbReference type="Proteomes" id="UP000441208">
    <property type="component" value="Unassembled WGS sequence"/>
</dbReference>
<dbReference type="EMBL" id="QXFW01000916">
    <property type="protein sequence ID" value="KAE9000241.1"/>
    <property type="molecule type" value="Genomic_DNA"/>
</dbReference>
<dbReference type="Proteomes" id="UP000429523">
    <property type="component" value="Unassembled WGS sequence"/>
</dbReference>
<name>A0A6A3RTP2_9STRA</name>
<evidence type="ECO:0000313" key="4">
    <source>
        <dbReference type="EMBL" id="KAE9100623.1"/>
    </source>
</evidence>
<dbReference type="Proteomes" id="UP000440732">
    <property type="component" value="Unassembled WGS sequence"/>
</dbReference>
<evidence type="ECO:0000313" key="1">
    <source>
        <dbReference type="EMBL" id="KAE8933479.1"/>
    </source>
</evidence>
<dbReference type="Proteomes" id="UP000488956">
    <property type="component" value="Unassembled WGS sequence"/>
</dbReference>